<evidence type="ECO:0000259" key="7">
    <source>
        <dbReference type="Pfam" id="PF11967"/>
    </source>
</evidence>
<dbReference type="Pfam" id="PF11967">
    <property type="entry name" value="RecO_N"/>
    <property type="match status" value="1"/>
</dbReference>
<evidence type="ECO:0000256" key="1">
    <source>
        <dbReference type="ARBA" id="ARBA00007452"/>
    </source>
</evidence>
<keyword evidence="3" id="KW-0227">DNA damage</keyword>
<dbReference type="EMBL" id="CAFBQU010000002">
    <property type="protein sequence ID" value="CAB5059108.1"/>
    <property type="molecule type" value="Genomic_DNA"/>
</dbReference>
<dbReference type="HAMAP" id="MF_00201">
    <property type="entry name" value="RecO"/>
    <property type="match status" value="1"/>
</dbReference>
<protein>
    <recommendedName>
        <fullName evidence="2">DNA repair protein RecO</fullName>
    </recommendedName>
    <alternativeName>
        <fullName evidence="6">Recombination protein O</fullName>
    </alternativeName>
</protein>
<dbReference type="Pfam" id="PF02565">
    <property type="entry name" value="RecO_C"/>
    <property type="match status" value="1"/>
</dbReference>
<reference evidence="8" key="1">
    <citation type="submission" date="2020-05" db="EMBL/GenBank/DDBJ databases">
        <authorList>
            <person name="Chiriac C."/>
            <person name="Salcher M."/>
            <person name="Ghai R."/>
            <person name="Kavagutti S V."/>
        </authorList>
    </citation>
    <scope>NUCLEOTIDE SEQUENCE</scope>
</reference>
<evidence type="ECO:0000256" key="4">
    <source>
        <dbReference type="ARBA" id="ARBA00023172"/>
    </source>
</evidence>
<gene>
    <name evidence="8" type="ORF">UFOPK4098_00291</name>
    <name evidence="9" type="ORF">UFOPK4347_00169</name>
</gene>
<dbReference type="InterPro" id="IPR003717">
    <property type="entry name" value="RecO"/>
</dbReference>
<dbReference type="NCBIfam" id="TIGR00613">
    <property type="entry name" value="reco"/>
    <property type="match status" value="1"/>
</dbReference>
<evidence type="ECO:0000256" key="2">
    <source>
        <dbReference type="ARBA" id="ARBA00021310"/>
    </source>
</evidence>
<accession>A0A6J7PZU1</accession>
<dbReference type="Gene3D" id="1.20.1440.120">
    <property type="entry name" value="Recombination protein O, C-terminal domain"/>
    <property type="match status" value="1"/>
</dbReference>
<dbReference type="GO" id="GO:0043590">
    <property type="term" value="C:bacterial nucleoid"/>
    <property type="evidence" value="ECO:0007669"/>
    <property type="project" value="TreeGrafter"/>
</dbReference>
<name>A0A6J7PZU1_9ZZZZ</name>
<dbReference type="EMBL" id="CAFBPN010000007">
    <property type="protein sequence ID" value="CAB5011090.1"/>
    <property type="molecule type" value="Genomic_DNA"/>
</dbReference>
<feature type="domain" description="DNA replication/recombination mediator RecO N-terminal" evidence="7">
    <location>
        <begin position="9"/>
        <end position="83"/>
    </location>
</feature>
<dbReference type="GO" id="GO:0006310">
    <property type="term" value="P:DNA recombination"/>
    <property type="evidence" value="ECO:0007669"/>
    <property type="project" value="UniProtKB-KW"/>
</dbReference>
<evidence type="ECO:0000313" key="9">
    <source>
        <dbReference type="EMBL" id="CAB5059108.1"/>
    </source>
</evidence>
<comment type="similarity">
    <text evidence="1">Belongs to the RecO family.</text>
</comment>
<dbReference type="PANTHER" id="PTHR33991">
    <property type="entry name" value="DNA REPAIR PROTEIN RECO"/>
    <property type="match status" value="1"/>
</dbReference>
<dbReference type="GO" id="GO:0006302">
    <property type="term" value="P:double-strand break repair"/>
    <property type="evidence" value="ECO:0007669"/>
    <property type="project" value="TreeGrafter"/>
</dbReference>
<proteinExistence type="inferred from homology"/>
<dbReference type="SUPFAM" id="SSF57863">
    <property type="entry name" value="ArfGap/RecO-like zinc finger"/>
    <property type="match status" value="1"/>
</dbReference>
<keyword evidence="5" id="KW-0234">DNA repair</keyword>
<dbReference type="PANTHER" id="PTHR33991:SF1">
    <property type="entry name" value="DNA REPAIR PROTEIN RECO"/>
    <property type="match status" value="1"/>
</dbReference>
<dbReference type="InterPro" id="IPR012340">
    <property type="entry name" value="NA-bd_OB-fold"/>
</dbReference>
<evidence type="ECO:0000256" key="5">
    <source>
        <dbReference type="ARBA" id="ARBA00023204"/>
    </source>
</evidence>
<dbReference type="InterPro" id="IPR037278">
    <property type="entry name" value="ARFGAP/RecO"/>
</dbReference>
<dbReference type="AlphaFoldDB" id="A0A6J7PZU1"/>
<dbReference type="InterPro" id="IPR042242">
    <property type="entry name" value="RecO_C"/>
</dbReference>
<evidence type="ECO:0000313" key="8">
    <source>
        <dbReference type="EMBL" id="CAB5011090.1"/>
    </source>
</evidence>
<evidence type="ECO:0000256" key="6">
    <source>
        <dbReference type="ARBA" id="ARBA00033409"/>
    </source>
</evidence>
<evidence type="ECO:0000256" key="3">
    <source>
        <dbReference type="ARBA" id="ARBA00022763"/>
    </source>
</evidence>
<keyword evidence="4" id="KW-0233">DNA recombination</keyword>
<sequence>MSTRPERVYSDKGVVLRTYKLGESDRIVVLLTEANGKVRAVAKGVRKTKSRFGSRLEPLSHVSVLLYRGRELDVVNQVEPLEPAGPLRNNLDKMTQGIAMLEAVEQLTPDREPVPHIYAMLVGALRELARSGSSLVVAAFYWKLLASEGLAPELFVCVSCGSELEEQQTHYSFDIEQGGIQCRTCRSGRACSAEALHLLRLILGGRLGEALALEESPAGHEVGHLATQAVESHIERRLRAVGMFERHD</sequence>
<dbReference type="InterPro" id="IPR022572">
    <property type="entry name" value="DNA_rep/recomb_RecO_N"/>
</dbReference>
<organism evidence="8">
    <name type="scientific">freshwater metagenome</name>
    <dbReference type="NCBI Taxonomy" id="449393"/>
    <lineage>
        <taxon>unclassified sequences</taxon>
        <taxon>metagenomes</taxon>
        <taxon>ecological metagenomes</taxon>
    </lineage>
</organism>
<dbReference type="SUPFAM" id="SSF50249">
    <property type="entry name" value="Nucleic acid-binding proteins"/>
    <property type="match status" value="1"/>
</dbReference>
<dbReference type="Gene3D" id="2.40.50.140">
    <property type="entry name" value="Nucleic acid-binding proteins"/>
    <property type="match status" value="1"/>
</dbReference>